<feature type="domain" description="SnoaL-like" evidence="1">
    <location>
        <begin position="24"/>
        <end position="137"/>
    </location>
</feature>
<comment type="caution">
    <text evidence="2">The sequence shown here is derived from an EMBL/GenBank/DDBJ whole genome shotgun (WGS) entry which is preliminary data.</text>
</comment>
<proteinExistence type="predicted"/>
<sequence length="160" mass="18431">MKNVIYIFLFISVSVAAQKSTKVVEETLNNWHLAAAEANFENYFNLMTEDAVFIGTDASENWQLEEFKSFSKPYFDKGKAWTFHPLERNIYFSKNNKTAWFDELLETDLGICRGSGVLTLTKDGWKIQHYVLSIAIPNENVSEIKKLNQTHDTALLEILK</sequence>
<protein>
    <recommendedName>
        <fullName evidence="1">SnoaL-like domain-containing protein</fullName>
    </recommendedName>
</protein>
<dbReference type="Gene3D" id="3.10.450.50">
    <property type="match status" value="1"/>
</dbReference>
<accession>A0ABQ3BJ88</accession>
<dbReference type="Pfam" id="PF13474">
    <property type="entry name" value="SnoaL_3"/>
    <property type="match status" value="1"/>
</dbReference>
<dbReference type="SUPFAM" id="SSF54427">
    <property type="entry name" value="NTF2-like"/>
    <property type="match status" value="1"/>
</dbReference>
<evidence type="ECO:0000313" key="2">
    <source>
        <dbReference type="EMBL" id="GGZ44394.1"/>
    </source>
</evidence>
<keyword evidence="3" id="KW-1185">Reference proteome</keyword>
<name>A0ABQ3BJ88_9FLAO</name>
<reference evidence="3" key="1">
    <citation type="journal article" date="2019" name="Int. J. Syst. Evol. Microbiol.">
        <title>The Global Catalogue of Microorganisms (GCM) 10K type strain sequencing project: providing services to taxonomists for standard genome sequencing and annotation.</title>
        <authorList>
            <consortium name="The Broad Institute Genomics Platform"/>
            <consortium name="The Broad Institute Genome Sequencing Center for Infectious Disease"/>
            <person name="Wu L."/>
            <person name="Ma J."/>
        </authorList>
    </citation>
    <scope>NUCLEOTIDE SEQUENCE [LARGE SCALE GENOMIC DNA]</scope>
    <source>
        <strain evidence="3">KCTC 12708</strain>
    </source>
</reference>
<dbReference type="InterPro" id="IPR032710">
    <property type="entry name" value="NTF2-like_dom_sf"/>
</dbReference>
<evidence type="ECO:0000259" key="1">
    <source>
        <dbReference type="Pfam" id="PF13474"/>
    </source>
</evidence>
<organism evidence="2 3">
    <name type="scientific">Mesonia mobilis</name>
    <dbReference type="NCBI Taxonomy" id="369791"/>
    <lineage>
        <taxon>Bacteria</taxon>
        <taxon>Pseudomonadati</taxon>
        <taxon>Bacteroidota</taxon>
        <taxon>Flavobacteriia</taxon>
        <taxon>Flavobacteriales</taxon>
        <taxon>Flavobacteriaceae</taxon>
        <taxon>Mesonia</taxon>
    </lineage>
</organism>
<dbReference type="GeneID" id="94367816"/>
<dbReference type="InterPro" id="IPR037401">
    <property type="entry name" value="SnoaL-like"/>
</dbReference>
<dbReference type="EMBL" id="BMWY01000001">
    <property type="protein sequence ID" value="GGZ44394.1"/>
    <property type="molecule type" value="Genomic_DNA"/>
</dbReference>
<dbReference type="Proteomes" id="UP000615593">
    <property type="component" value="Unassembled WGS sequence"/>
</dbReference>
<gene>
    <name evidence="2" type="ORF">GCM10008088_01740</name>
</gene>
<dbReference type="RefSeq" id="WP_036243450.1">
    <property type="nucleotide sequence ID" value="NZ_BMWY01000001.1"/>
</dbReference>
<evidence type="ECO:0000313" key="3">
    <source>
        <dbReference type="Proteomes" id="UP000615593"/>
    </source>
</evidence>